<protein>
    <submittedName>
        <fullName evidence="2">Uncharacterized protein</fullName>
    </submittedName>
</protein>
<sequence>MSTTIEPDHVVRLLLRVAPAGREKRFVVVAVRTYFWRVMNASMRKLVAHGLRPVVAPIVAELALARAAAARTYPEFITRLIDDDHDAADLALRAIGLYAARFADMTLEAIEREIGKHAGDLGDAAQVVQRNLSYITPRTAQRADTKTPLVGGNRPEATTATNH</sequence>
<dbReference type="OrthoDB" id="8688035at2"/>
<dbReference type="AlphaFoldDB" id="A0A1M5YJ59"/>
<organism evidence="2 3">
    <name type="scientific">Pollutimonas bauzanensis</name>
    <dbReference type="NCBI Taxonomy" id="658167"/>
    <lineage>
        <taxon>Bacteria</taxon>
        <taxon>Pseudomonadati</taxon>
        <taxon>Pseudomonadota</taxon>
        <taxon>Betaproteobacteria</taxon>
        <taxon>Burkholderiales</taxon>
        <taxon>Alcaligenaceae</taxon>
        <taxon>Pollutimonas</taxon>
    </lineage>
</organism>
<evidence type="ECO:0000313" key="2">
    <source>
        <dbReference type="EMBL" id="SHI11992.1"/>
    </source>
</evidence>
<accession>A0A1M5YJ59</accession>
<dbReference type="EMBL" id="FQXE01000009">
    <property type="protein sequence ID" value="SHI11992.1"/>
    <property type="molecule type" value="Genomic_DNA"/>
</dbReference>
<gene>
    <name evidence="2" type="ORF">SAMN04488135_109140</name>
</gene>
<reference evidence="2 3" key="1">
    <citation type="submission" date="2016-11" db="EMBL/GenBank/DDBJ databases">
        <authorList>
            <person name="Jaros S."/>
            <person name="Januszkiewicz K."/>
            <person name="Wedrychowicz H."/>
        </authorList>
    </citation>
    <scope>NUCLEOTIDE SEQUENCE [LARGE SCALE GENOMIC DNA]</scope>
    <source>
        <strain evidence="2 3">CGMCC 1.10190</strain>
    </source>
</reference>
<proteinExistence type="predicted"/>
<dbReference type="STRING" id="658167.SAMN04488135_109140"/>
<evidence type="ECO:0000313" key="3">
    <source>
        <dbReference type="Proteomes" id="UP000184226"/>
    </source>
</evidence>
<evidence type="ECO:0000256" key="1">
    <source>
        <dbReference type="SAM" id="MobiDB-lite"/>
    </source>
</evidence>
<keyword evidence="3" id="KW-1185">Reference proteome</keyword>
<dbReference type="Proteomes" id="UP000184226">
    <property type="component" value="Unassembled WGS sequence"/>
</dbReference>
<feature type="region of interest" description="Disordered" evidence="1">
    <location>
        <begin position="141"/>
        <end position="163"/>
    </location>
</feature>
<name>A0A1M5YJ59_9BURK</name>